<dbReference type="RefSeq" id="WP_416207650.1">
    <property type="nucleotide sequence ID" value="NZ_JBBKTX010000128.1"/>
</dbReference>
<evidence type="ECO:0000313" key="2">
    <source>
        <dbReference type="Proteomes" id="UP001620597"/>
    </source>
</evidence>
<evidence type="ECO:0000313" key="1">
    <source>
        <dbReference type="EMBL" id="MFK4754890.1"/>
    </source>
</evidence>
<keyword evidence="2" id="KW-1185">Reference proteome</keyword>
<protein>
    <submittedName>
        <fullName evidence="1">Uncharacterized protein</fullName>
    </submittedName>
</protein>
<gene>
    <name evidence="1" type="ORF">WG929_21090</name>
</gene>
<reference evidence="1 2" key="1">
    <citation type="submission" date="2024-03" db="EMBL/GenBank/DDBJ databases">
        <title>High-quality draft genome sequence of Oceanobacter sp. wDCs-4.</title>
        <authorList>
            <person name="Dong C."/>
        </authorList>
    </citation>
    <scope>NUCLEOTIDE SEQUENCE [LARGE SCALE GENOMIC DNA]</scope>
    <source>
        <strain evidence="2">wDCs-4</strain>
    </source>
</reference>
<name>A0ABW8NPI3_9GAMM</name>
<feature type="non-terminal residue" evidence="1">
    <location>
        <position position="1"/>
    </location>
</feature>
<sequence>IDPADIPDTLPGYLIHLNGEFSIGDEVAATTSSLTMGTELLSEMGYWQPGRGWKTTTNRPVAGEYRAIALDLQGISPTQA</sequence>
<feature type="non-terminal residue" evidence="1">
    <location>
        <position position="80"/>
    </location>
</feature>
<dbReference type="Proteomes" id="UP001620597">
    <property type="component" value="Unassembled WGS sequence"/>
</dbReference>
<organism evidence="1 2">
    <name type="scientific">Oceanobacter antarcticus</name>
    <dbReference type="NCBI Taxonomy" id="3133425"/>
    <lineage>
        <taxon>Bacteria</taxon>
        <taxon>Pseudomonadati</taxon>
        <taxon>Pseudomonadota</taxon>
        <taxon>Gammaproteobacteria</taxon>
        <taxon>Oceanospirillales</taxon>
        <taxon>Oceanospirillaceae</taxon>
        <taxon>Oceanobacter</taxon>
    </lineage>
</organism>
<accession>A0ABW8NPI3</accession>
<comment type="caution">
    <text evidence="1">The sequence shown here is derived from an EMBL/GenBank/DDBJ whole genome shotgun (WGS) entry which is preliminary data.</text>
</comment>
<dbReference type="EMBL" id="JBBKTX010000128">
    <property type="protein sequence ID" value="MFK4754890.1"/>
    <property type="molecule type" value="Genomic_DNA"/>
</dbReference>
<proteinExistence type="predicted"/>